<dbReference type="EMBL" id="VSRR010005821">
    <property type="protein sequence ID" value="MPC43416.1"/>
    <property type="molecule type" value="Genomic_DNA"/>
</dbReference>
<evidence type="ECO:0000256" key="1">
    <source>
        <dbReference type="SAM" id="MobiDB-lite"/>
    </source>
</evidence>
<feature type="compositionally biased region" description="Basic and acidic residues" evidence="1">
    <location>
        <begin position="35"/>
        <end position="44"/>
    </location>
</feature>
<feature type="region of interest" description="Disordered" evidence="1">
    <location>
        <begin position="1"/>
        <end position="95"/>
    </location>
</feature>
<gene>
    <name evidence="2" type="ORF">E2C01_037063</name>
</gene>
<sequence>MEWTRTNQPHSTANEAVEDETAGGVPRLGETVSTSRHDASDKPRHATPHHATPHHDRTTQNSTTTQHLSHVTPRLAHHTTTTSLLIHVTQRHARQ</sequence>
<proteinExistence type="predicted"/>
<name>A0A5B7FDM0_PORTR</name>
<reference evidence="2 3" key="1">
    <citation type="submission" date="2019-05" db="EMBL/GenBank/DDBJ databases">
        <title>Another draft genome of Portunus trituberculatus and its Hox gene families provides insights of decapod evolution.</title>
        <authorList>
            <person name="Jeong J.-H."/>
            <person name="Song I."/>
            <person name="Kim S."/>
            <person name="Choi T."/>
            <person name="Kim D."/>
            <person name="Ryu S."/>
            <person name="Kim W."/>
        </authorList>
    </citation>
    <scope>NUCLEOTIDE SEQUENCE [LARGE SCALE GENOMIC DNA]</scope>
    <source>
        <tissue evidence="2">Muscle</tissue>
    </source>
</reference>
<dbReference type="Proteomes" id="UP000324222">
    <property type="component" value="Unassembled WGS sequence"/>
</dbReference>
<protein>
    <submittedName>
        <fullName evidence="2">Uncharacterized protein</fullName>
    </submittedName>
</protein>
<accession>A0A5B7FDM0</accession>
<organism evidence="2 3">
    <name type="scientific">Portunus trituberculatus</name>
    <name type="common">Swimming crab</name>
    <name type="synonym">Neptunus trituberculatus</name>
    <dbReference type="NCBI Taxonomy" id="210409"/>
    <lineage>
        <taxon>Eukaryota</taxon>
        <taxon>Metazoa</taxon>
        <taxon>Ecdysozoa</taxon>
        <taxon>Arthropoda</taxon>
        <taxon>Crustacea</taxon>
        <taxon>Multicrustacea</taxon>
        <taxon>Malacostraca</taxon>
        <taxon>Eumalacostraca</taxon>
        <taxon>Eucarida</taxon>
        <taxon>Decapoda</taxon>
        <taxon>Pleocyemata</taxon>
        <taxon>Brachyura</taxon>
        <taxon>Eubrachyura</taxon>
        <taxon>Portunoidea</taxon>
        <taxon>Portunidae</taxon>
        <taxon>Portuninae</taxon>
        <taxon>Portunus</taxon>
    </lineage>
</organism>
<feature type="compositionally biased region" description="Polar residues" evidence="1">
    <location>
        <begin position="59"/>
        <end position="69"/>
    </location>
</feature>
<comment type="caution">
    <text evidence="2">The sequence shown here is derived from an EMBL/GenBank/DDBJ whole genome shotgun (WGS) entry which is preliminary data.</text>
</comment>
<feature type="compositionally biased region" description="Polar residues" evidence="1">
    <location>
        <begin position="1"/>
        <end position="14"/>
    </location>
</feature>
<dbReference type="AlphaFoldDB" id="A0A5B7FDM0"/>
<evidence type="ECO:0000313" key="3">
    <source>
        <dbReference type="Proteomes" id="UP000324222"/>
    </source>
</evidence>
<keyword evidence="3" id="KW-1185">Reference proteome</keyword>
<evidence type="ECO:0000313" key="2">
    <source>
        <dbReference type="EMBL" id="MPC43416.1"/>
    </source>
</evidence>